<organism evidence="2 3">
    <name type="scientific">Rufibacter quisquiliarum</name>
    <dbReference type="NCBI Taxonomy" id="1549639"/>
    <lineage>
        <taxon>Bacteria</taxon>
        <taxon>Pseudomonadati</taxon>
        <taxon>Bacteroidota</taxon>
        <taxon>Cytophagia</taxon>
        <taxon>Cytophagales</taxon>
        <taxon>Hymenobacteraceae</taxon>
        <taxon>Rufibacter</taxon>
    </lineage>
</organism>
<protein>
    <recommendedName>
        <fullName evidence="4">TonB C-terminal domain-containing protein</fullName>
    </recommendedName>
</protein>
<accession>A0A839GJ02</accession>
<dbReference type="RefSeq" id="WP_182513758.1">
    <property type="nucleotide sequence ID" value="NZ_JACJIQ010000014.1"/>
</dbReference>
<evidence type="ECO:0000256" key="1">
    <source>
        <dbReference type="SAM" id="SignalP"/>
    </source>
</evidence>
<dbReference type="AlphaFoldDB" id="A0A839GJ02"/>
<evidence type="ECO:0000313" key="2">
    <source>
        <dbReference type="EMBL" id="MBA9078600.1"/>
    </source>
</evidence>
<name>A0A839GJ02_9BACT</name>
<sequence length="372" mass="41879">MKHFLLCMGVTLCVTVSALAQPPTAPRRNVRLKPIGKDSVNFAYDQDYYLIEDSCAQIIRQAHYNFKQRKFFGKFRDVSAQERELVLAEGTFTPEGLKTGPFLYRNLNGSLRAKGDFQEDRFTGRWELYDDNGKPQLVFEALPAGVKILEAWDAEGKHTVQNGAGTYSESNGAIKWTGKLLNGTPEGYWKGSRQNDRSDAILISETFKKGAFVKGSGPTGDYKDASRLKLVGENLFPFLNAEKVRLSRVPCNGTARKRYQSAQYKYGNASFSEEIKNNVRAFLSTVDLKIYENELELEGEVNENGRVVRLRSNNAFDMKIVSGLSKALERLPSLEPPLADGKPVTQKIVFHFTFSQGGYRFTYRFLPMAPSN</sequence>
<feature type="signal peptide" evidence="1">
    <location>
        <begin position="1"/>
        <end position="20"/>
    </location>
</feature>
<evidence type="ECO:0008006" key="4">
    <source>
        <dbReference type="Google" id="ProtNLM"/>
    </source>
</evidence>
<reference evidence="2 3" key="1">
    <citation type="submission" date="2020-08" db="EMBL/GenBank/DDBJ databases">
        <title>Genomic Encyclopedia of Type Strains, Phase IV (KMG-IV): sequencing the most valuable type-strain genomes for metagenomic binning, comparative biology and taxonomic classification.</title>
        <authorList>
            <person name="Goeker M."/>
        </authorList>
    </citation>
    <scope>NUCLEOTIDE SEQUENCE [LARGE SCALE GENOMIC DNA]</scope>
    <source>
        <strain evidence="2 3">DSM 29854</strain>
    </source>
</reference>
<feature type="chain" id="PRO_5032356788" description="TonB C-terminal domain-containing protein" evidence="1">
    <location>
        <begin position="21"/>
        <end position="372"/>
    </location>
</feature>
<keyword evidence="1" id="KW-0732">Signal</keyword>
<proteinExistence type="predicted"/>
<dbReference type="SUPFAM" id="SSF82185">
    <property type="entry name" value="Histone H3 K4-specific methyltransferase SET7/9 N-terminal domain"/>
    <property type="match status" value="1"/>
</dbReference>
<comment type="caution">
    <text evidence="2">The sequence shown here is derived from an EMBL/GenBank/DDBJ whole genome shotgun (WGS) entry which is preliminary data.</text>
</comment>
<dbReference type="Proteomes" id="UP000563094">
    <property type="component" value="Unassembled WGS sequence"/>
</dbReference>
<gene>
    <name evidence="2" type="ORF">FHS90_003330</name>
</gene>
<dbReference type="EMBL" id="JACJIQ010000014">
    <property type="protein sequence ID" value="MBA9078600.1"/>
    <property type="molecule type" value="Genomic_DNA"/>
</dbReference>
<keyword evidence="3" id="KW-1185">Reference proteome</keyword>
<evidence type="ECO:0000313" key="3">
    <source>
        <dbReference type="Proteomes" id="UP000563094"/>
    </source>
</evidence>